<evidence type="ECO:0000256" key="12">
    <source>
        <dbReference type="ARBA" id="ARBA00023004"/>
    </source>
</evidence>
<keyword evidence="10" id="KW-0492">Microsome</keyword>
<dbReference type="PANTHER" id="PTHR24292">
    <property type="entry name" value="CYTOCHROME P450"/>
    <property type="match status" value="1"/>
</dbReference>
<keyword evidence="13 17" id="KW-0503">Monooxygenase</keyword>
<dbReference type="InterPro" id="IPR050476">
    <property type="entry name" value="Insect_CytP450_Detox"/>
</dbReference>
<keyword evidence="18" id="KW-1133">Transmembrane helix</keyword>
<dbReference type="Pfam" id="PF00067">
    <property type="entry name" value="p450"/>
    <property type="match status" value="1"/>
</dbReference>
<feature type="binding site" description="axial binding residue" evidence="16">
    <location>
        <position position="413"/>
    </location>
    <ligand>
        <name>heme</name>
        <dbReference type="ChEBI" id="CHEBI:30413"/>
    </ligand>
    <ligandPart>
        <name>Fe</name>
        <dbReference type="ChEBI" id="CHEBI:18248"/>
    </ligandPart>
</feature>
<organism evidence="19 20">
    <name type="scientific">Papilio machaon</name>
    <name type="common">Old World swallowtail butterfly</name>
    <dbReference type="NCBI Taxonomy" id="76193"/>
    <lineage>
        <taxon>Eukaryota</taxon>
        <taxon>Metazoa</taxon>
        <taxon>Ecdysozoa</taxon>
        <taxon>Arthropoda</taxon>
        <taxon>Hexapoda</taxon>
        <taxon>Insecta</taxon>
        <taxon>Pterygota</taxon>
        <taxon>Neoptera</taxon>
        <taxon>Endopterygota</taxon>
        <taxon>Lepidoptera</taxon>
        <taxon>Glossata</taxon>
        <taxon>Ditrysia</taxon>
        <taxon>Papilionoidea</taxon>
        <taxon>Papilionidae</taxon>
        <taxon>Papilioninae</taxon>
        <taxon>Papilio</taxon>
    </lineage>
</organism>
<evidence type="ECO:0000256" key="18">
    <source>
        <dbReference type="SAM" id="Phobius"/>
    </source>
</evidence>
<dbReference type="InterPro" id="IPR001128">
    <property type="entry name" value="Cyt_P450"/>
</dbReference>
<name>A0A194QN41_PAPMA</name>
<dbReference type="GO" id="GO:0005506">
    <property type="term" value="F:iron ion binding"/>
    <property type="evidence" value="ECO:0007669"/>
    <property type="project" value="InterPro"/>
</dbReference>
<evidence type="ECO:0000313" key="20">
    <source>
        <dbReference type="Proteomes" id="UP000053240"/>
    </source>
</evidence>
<dbReference type="InterPro" id="IPR002403">
    <property type="entry name" value="Cyt_P450_E_grp-IV"/>
</dbReference>
<evidence type="ECO:0000256" key="8">
    <source>
        <dbReference type="ARBA" id="ARBA00022723"/>
    </source>
</evidence>
<keyword evidence="12 16" id="KW-0408">Iron</keyword>
<evidence type="ECO:0000313" key="19">
    <source>
        <dbReference type="EMBL" id="KPJ06927.1"/>
    </source>
</evidence>
<dbReference type="EC" id="1.14.14.1" evidence="6"/>
<comment type="similarity">
    <text evidence="5 17">Belongs to the cytochrome P450 family.</text>
</comment>
<dbReference type="InterPro" id="IPR017972">
    <property type="entry name" value="Cyt_P450_CS"/>
</dbReference>
<evidence type="ECO:0000256" key="17">
    <source>
        <dbReference type="RuleBase" id="RU000461"/>
    </source>
</evidence>
<keyword evidence="7 16" id="KW-0349">Heme</keyword>
<dbReference type="GO" id="GO:0005789">
    <property type="term" value="C:endoplasmic reticulum membrane"/>
    <property type="evidence" value="ECO:0007669"/>
    <property type="project" value="UniProtKB-SubCell"/>
</dbReference>
<dbReference type="PRINTS" id="PR00465">
    <property type="entry name" value="EP450IV"/>
</dbReference>
<keyword evidence="11 17" id="KW-0560">Oxidoreductase</keyword>
<dbReference type="InterPro" id="IPR036396">
    <property type="entry name" value="Cyt_P450_sf"/>
</dbReference>
<keyword evidence="18" id="KW-0812">Transmembrane</keyword>
<dbReference type="GO" id="GO:0016712">
    <property type="term" value="F:oxidoreductase activity, acting on paired donors, with incorporation or reduction of molecular oxygen, reduced flavin or flavoprotein as one donor, and incorporation of one atom of oxygen"/>
    <property type="evidence" value="ECO:0007669"/>
    <property type="project" value="UniProtKB-EC"/>
</dbReference>
<proteinExistence type="inferred from homology"/>
<dbReference type="InParanoid" id="A0A194QN41"/>
<dbReference type="STRING" id="76193.A0A194QN41"/>
<dbReference type="Gene3D" id="1.10.630.10">
    <property type="entry name" value="Cytochrome P450"/>
    <property type="match status" value="1"/>
</dbReference>
<dbReference type="PROSITE" id="PS00086">
    <property type="entry name" value="CYTOCHROME_P450"/>
    <property type="match status" value="1"/>
</dbReference>
<evidence type="ECO:0000256" key="13">
    <source>
        <dbReference type="ARBA" id="ARBA00023033"/>
    </source>
</evidence>
<protein>
    <recommendedName>
        <fullName evidence="6">unspecific monooxygenase</fullName>
        <ecNumber evidence="6">1.14.14.1</ecNumber>
    </recommendedName>
</protein>
<evidence type="ECO:0000256" key="1">
    <source>
        <dbReference type="ARBA" id="ARBA00001971"/>
    </source>
</evidence>
<evidence type="ECO:0000256" key="9">
    <source>
        <dbReference type="ARBA" id="ARBA00022824"/>
    </source>
</evidence>
<keyword evidence="8 16" id="KW-0479">Metal-binding</keyword>
<evidence type="ECO:0000256" key="11">
    <source>
        <dbReference type="ARBA" id="ARBA00023002"/>
    </source>
</evidence>
<dbReference type="OrthoDB" id="2789670at2759"/>
<evidence type="ECO:0000256" key="4">
    <source>
        <dbReference type="ARBA" id="ARBA00004406"/>
    </source>
</evidence>
<comment type="function">
    <text evidence="2">May be involved in the metabolism of insect hormones and in the breakdown of synthetic insecticides.</text>
</comment>
<dbReference type="EMBL" id="KQ461194">
    <property type="protein sequence ID" value="KPJ06927.1"/>
    <property type="molecule type" value="Genomic_DNA"/>
</dbReference>
<evidence type="ECO:0000256" key="2">
    <source>
        <dbReference type="ARBA" id="ARBA00003690"/>
    </source>
</evidence>
<evidence type="ECO:0000256" key="14">
    <source>
        <dbReference type="ARBA" id="ARBA00023136"/>
    </source>
</evidence>
<keyword evidence="20" id="KW-1185">Reference proteome</keyword>
<dbReference type="KEGG" id="pmac:106719470"/>
<dbReference type="GO" id="GO:0020037">
    <property type="term" value="F:heme binding"/>
    <property type="evidence" value="ECO:0007669"/>
    <property type="project" value="InterPro"/>
</dbReference>
<evidence type="ECO:0000256" key="10">
    <source>
        <dbReference type="ARBA" id="ARBA00022848"/>
    </source>
</evidence>
<evidence type="ECO:0000256" key="6">
    <source>
        <dbReference type="ARBA" id="ARBA00012109"/>
    </source>
</evidence>
<comment type="catalytic activity">
    <reaction evidence="15">
        <text>an organic molecule + reduced [NADPH--hemoprotein reductase] + O2 = an alcohol + oxidized [NADPH--hemoprotein reductase] + H2O + H(+)</text>
        <dbReference type="Rhea" id="RHEA:17149"/>
        <dbReference type="Rhea" id="RHEA-COMP:11964"/>
        <dbReference type="Rhea" id="RHEA-COMP:11965"/>
        <dbReference type="ChEBI" id="CHEBI:15377"/>
        <dbReference type="ChEBI" id="CHEBI:15378"/>
        <dbReference type="ChEBI" id="CHEBI:15379"/>
        <dbReference type="ChEBI" id="CHEBI:30879"/>
        <dbReference type="ChEBI" id="CHEBI:57618"/>
        <dbReference type="ChEBI" id="CHEBI:58210"/>
        <dbReference type="ChEBI" id="CHEBI:142491"/>
        <dbReference type="EC" id="1.14.14.1"/>
    </reaction>
</comment>
<dbReference type="Proteomes" id="UP000053240">
    <property type="component" value="Unassembled WGS sequence"/>
</dbReference>
<evidence type="ECO:0000256" key="5">
    <source>
        <dbReference type="ARBA" id="ARBA00010617"/>
    </source>
</evidence>
<dbReference type="PRINTS" id="PR00385">
    <property type="entry name" value="P450"/>
</dbReference>
<evidence type="ECO:0000256" key="16">
    <source>
        <dbReference type="PIRSR" id="PIRSR602403-1"/>
    </source>
</evidence>
<evidence type="ECO:0000256" key="3">
    <source>
        <dbReference type="ARBA" id="ARBA00004174"/>
    </source>
</evidence>
<sequence length="468" mass="54298">MFFESFLLNLTILAALIVALIFDYVTKFFSYWYIRHVPYKIPFPFFGSDYHRVLRLRSTSEEVRNLYSKYPEANFVGVIKSRIPELIVKDPDVIKKMLSTDFANFHCRGIALYRSRDVCLRNNLFYAEGEKWTLLREGLECLLNGIHREPDVSLHVCLSGTNEVVNVRGLLSEILDAVFKDCLFEGKDDGLILKVLRQSIQRRTYSEIFKSYLKEIFPSVYTFFGLTTVPGLLTAKANKVLKESNLLTKIRQIGLIDQMNTKNRKATKSENVTELELTYSMVSLFITEGYIPCLNVITSLLFELAKNLEIQEKIRTHNSVNVDYLDACLKEALRLYCSYPVITRKCVKAYEIPDNKMILDKNITITVPVEAIHKDSKHYKNPCAFNPDRFLESENEMRHTFVYLPFGAGPRKCIGEQLAMQIMRKVTKAIIEKYKIETTERTPSQLSFVDHNFMKIIKEDVWLKFTPL</sequence>
<dbReference type="SUPFAM" id="SSF48264">
    <property type="entry name" value="Cytochrome P450"/>
    <property type="match status" value="1"/>
</dbReference>
<comment type="subcellular location">
    <subcellularLocation>
        <location evidence="4">Endoplasmic reticulum membrane</location>
        <topology evidence="4">Peripheral membrane protein</topology>
    </subcellularLocation>
    <subcellularLocation>
        <location evidence="3">Microsome membrane</location>
        <topology evidence="3">Peripheral membrane protein</topology>
    </subcellularLocation>
</comment>
<keyword evidence="14 18" id="KW-0472">Membrane</keyword>
<gene>
    <name evidence="19" type="ORF">RR48_11426</name>
</gene>
<accession>A0A194QN41</accession>
<dbReference type="PANTHER" id="PTHR24292:SF54">
    <property type="entry name" value="CYP9F3-RELATED"/>
    <property type="match status" value="1"/>
</dbReference>
<reference evidence="19 20" key="1">
    <citation type="journal article" date="2015" name="Nat. Commun.">
        <title>Outbred genome sequencing and CRISPR/Cas9 gene editing in butterflies.</title>
        <authorList>
            <person name="Li X."/>
            <person name="Fan D."/>
            <person name="Zhang W."/>
            <person name="Liu G."/>
            <person name="Zhang L."/>
            <person name="Zhao L."/>
            <person name="Fang X."/>
            <person name="Chen L."/>
            <person name="Dong Y."/>
            <person name="Chen Y."/>
            <person name="Ding Y."/>
            <person name="Zhao R."/>
            <person name="Feng M."/>
            <person name="Zhu Y."/>
            <person name="Feng Y."/>
            <person name="Jiang X."/>
            <person name="Zhu D."/>
            <person name="Xiang H."/>
            <person name="Feng X."/>
            <person name="Li S."/>
            <person name="Wang J."/>
            <person name="Zhang G."/>
            <person name="Kronforst M.R."/>
            <person name="Wang W."/>
        </authorList>
    </citation>
    <scope>NUCLEOTIDE SEQUENCE [LARGE SCALE GENOMIC DNA]</scope>
    <source>
        <strain evidence="19">Ya'a_city_454_Pm</strain>
        <tissue evidence="19">Whole body</tissue>
    </source>
</reference>
<evidence type="ECO:0000256" key="15">
    <source>
        <dbReference type="ARBA" id="ARBA00047827"/>
    </source>
</evidence>
<dbReference type="AlphaFoldDB" id="A0A194QN41"/>
<comment type="cofactor">
    <cofactor evidence="1 16">
        <name>heme</name>
        <dbReference type="ChEBI" id="CHEBI:30413"/>
    </cofactor>
</comment>
<feature type="transmembrane region" description="Helical" evidence="18">
    <location>
        <begin position="6"/>
        <end position="25"/>
    </location>
</feature>
<keyword evidence="9" id="KW-0256">Endoplasmic reticulum</keyword>
<evidence type="ECO:0000256" key="7">
    <source>
        <dbReference type="ARBA" id="ARBA00022617"/>
    </source>
</evidence>